<name>A0A5M9MHB0_9EURO</name>
<dbReference type="VEuPathDB" id="FungiDB:EYZ11_012159"/>
<dbReference type="AlphaFoldDB" id="A0A5M9MHB0"/>
<evidence type="ECO:0000313" key="1">
    <source>
        <dbReference type="EMBL" id="KAA8645186.1"/>
    </source>
</evidence>
<accession>A0A5M9MHB0</accession>
<dbReference type="RefSeq" id="XP_033424547.1">
    <property type="nucleotide sequence ID" value="XM_033573995.1"/>
</dbReference>
<dbReference type="OrthoDB" id="2117718at2759"/>
<organism evidence="1 2">
    <name type="scientific">Aspergillus tanneri</name>
    <dbReference type="NCBI Taxonomy" id="1220188"/>
    <lineage>
        <taxon>Eukaryota</taxon>
        <taxon>Fungi</taxon>
        <taxon>Dikarya</taxon>
        <taxon>Ascomycota</taxon>
        <taxon>Pezizomycotina</taxon>
        <taxon>Eurotiomycetes</taxon>
        <taxon>Eurotiomycetidae</taxon>
        <taxon>Eurotiales</taxon>
        <taxon>Aspergillaceae</taxon>
        <taxon>Aspergillus</taxon>
        <taxon>Aspergillus subgen. Circumdati</taxon>
    </lineage>
</organism>
<dbReference type="EMBL" id="QUQM01000006">
    <property type="protein sequence ID" value="KAA8645186.1"/>
    <property type="molecule type" value="Genomic_DNA"/>
</dbReference>
<dbReference type="GeneID" id="54332105"/>
<dbReference type="SUPFAM" id="SSF56059">
    <property type="entry name" value="Glutathione synthetase ATP-binding domain-like"/>
    <property type="match status" value="1"/>
</dbReference>
<proteinExistence type="predicted"/>
<evidence type="ECO:0008006" key="3">
    <source>
        <dbReference type="Google" id="ProtNLM"/>
    </source>
</evidence>
<sequence>MLYLGRRPGRQQNFRGSSTYTVDGETLEEVHQVGLQVFDYELFSLPLEMVRHIGLCCVNDPRSVFITHDKRILGIVLQELNTLLNKHQVLSPAQAQNLRERIIPTIIPGSSDFKTLLEDSQKDPRTKNGYILKPIRDGCGNGILLGKNISVHEWETILASLGSHAAKTSVPLYMIQHLVPLRTFDWFWDEQRKVRKSRMVGTYFSVNGRFVGLGMWRTASASEDVIAASTKDATALLSVVPVDR</sequence>
<gene>
    <name evidence="1" type="ORF">ATNIH1004_009403</name>
</gene>
<protein>
    <recommendedName>
        <fullName evidence="3">ATP-grasp domain-containing protein</fullName>
    </recommendedName>
</protein>
<reference evidence="1 2" key="1">
    <citation type="submission" date="2019-08" db="EMBL/GenBank/DDBJ databases">
        <title>The genome sequence of a newly discovered highly antifungal drug resistant Aspergillus species, Aspergillus tanneri NIH 1004.</title>
        <authorList>
            <person name="Mounaud S."/>
            <person name="Singh I."/>
            <person name="Joardar V."/>
            <person name="Pakala S."/>
            <person name="Pakala S."/>
            <person name="Venepally P."/>
            <person name="Chung J.K."/>
            <person name="Losada L."/>
            <person name="Nierman W.C."/>
        </authorList>
    </citation>
    <scope>NUCLEOTIDE SEQUENCE [LARGE SCALE GENOMIC DNA]</scope>
    <source>
        <strain evidence="1 2">NIH1004</strain>
    </source>
</reference>
<dbReference type="Proteomes" id="UP000324241">
    <property type="component" value="Unassembled WGS sequence"/>
</dbReference>
<evidence type="ECO:0000313" key="2">
    <source>
        <dbReference type="Proteomes" id="UP000324241"/>
    </source>
</evidence>
<comment type="caution">
    <text evidence="1">The sequence shown here is derived from an EMBL/GenBank/DDBJ whole genome shotgun (WGS) entry which is preliminary data.</text>
</comment>